<organism evidence="2 3">
    <name type="scientific">Photobacterium pectinilyticum</name>
    <dbReference type="NCBI Taxonomy" id="2906793"/>
    <lineage>
        <taxon>Bacteria</taxon>
        <taxon>Pseudomonadati</taxon>
        <taxon>Pseudomonadota</taxon>
        <taxon>Gammaproteobacteria</taxon>
        <taxon>Vibrionales</taxon>
        <taxon>Vibrionaceae</taxon>
        <taxon>Photobacterium</taxon>
    </lineage>
</organism>
<dbReference type="PANTHER" id="PTHR12110:SF53">
    <property type="entry name" value="BLR5974 PROTEIN"/>
    <property type="match status" value="1"/>
</dbReference>
<gene>
    <name evidence="2" type="ORF">NHN17_17285</name>
</gene>
<name>A0ABT1N7K5_9GAMM</name>
<dbReference type="InterPro" id="IPR036237">
    <property type="entry name" value="Xyl_isomerase-like_sf"/>
</dbReference>
<dbReference type="SUPFAM" id="SSF51658">
    <property type="entry name" value="Xylose isomerase-like"/>
    <property type="match status" value="1"/>
</dbReference>
<evidence type="ECO:0000313" key="2">
    <source>
        <dbReference type="EMBL" id="MCQ1059804.1"/>
    </source>
</evidence>
<reference evidence="2 3" key="1">
    <citation type="submission" date="2022-07" db="EMBL/GenBank/DDBJ databases">
        <title>Photobacterium pectinilyticum sp. nov., a marine bacterium isolated from surface seawater of Qingdao offshore.</title>
        <authorList>
            <person name="Wang X."/>
        </authorList>
    </citation>
    <scope>NUCLEOTIDE SEQUENCE [LARGE SCALE GENOMIC DNA]</scope>
    <source>
        <strain evidence="2 3">ZSDE20</strain>
    </source>
</reference>
<evidence type="ECO:0000313" key="3">
    <source>
        <dbReference type="Proteomes" id="UP001524460"/>
    </source>
</evidence>
<protein>
    <submittedName>
        <fullName evidence="2">Sugar phosphate isomerase/epimerase</fullName>
    </submittedName>
</protein>
<dbReference type="PANTHER" id="PTHR12110">
    <property type="entry name" value="HYDROXYPYRUVATE ISOMERASE"/>
    <property type="match status" value="1"/>
</dbReference>
<proteinExistence type="predicted"/>
<dbReference type="InterPro" id="IPR013022">
    <property type="entry name" value="Xyl_isomerase-like_TIM-brl"/>
</dbReference>
<sequence length="286" mass="32086">MKNNFSISTVAYAGHSIESALDSICSLDVYNVELALIQGAIYDLDEEGVSESNVRHIRDLLNRRHMSCTSLAAHCHMTLDNCDERLLKRINLASILDCQRLIIYAPRNGNLSQFQRAASRAIARAEALEIKILIENVGDQQPYMLNDSSDFEPVINEFNSEALGINFDPGNLASHRPENDLFQCAVRSLDVAEHIHIKDLVFDGNSYQFCAVGDGICRYQALFRHVSKHNSMPFFSIEAPFAMIRKADGRAVLKPKSEVLSLEEINAKLRASVQLIMELYRPTNVS</sequence>
<evidence type="ECO:0000259" key="1">
    <source>
        <dbReference type="Pfam" id="PF01261"/>
    </source>
</evidence>
<dbReference type="Pfam" id="PF01261">
    <property type="entry name" value="AP_endonuc_2"/>
    <property type="match status" value="1"/>
</dbReference>
<dbReference type="GO" id="GO:0016853">
    <property type="term" value="F:isomerase activity"/>
    <property type="evidence" value="ECO:0007669"/>
    <property type="project" value="UniProtKB-KW"/>
</dbReference>
<dbReference type="Gene3D" id="3.20.20.150">
    <property type="entry name" value="Divalent-metal-dependent TIM barrel enzymes"/>
    <property type="match status" value="1"/>
</dbReference>
<keyword evidence="2" id="KW-0413">Isomerase</keyword>
<keyword evidence="3" id="KW-1185">Reference proteome</keyword>
<dbReference type="Proteomes" id="UP001524460">
    <property type="component" value="Unassembled WGS sequence"/>
</dbReference>
<dbReference type="RefSeq" id="WP_255043918.1">
    <property type="nucleotide sequence ID" value="NZ_JANEYT010000046.1"/>
</dbReference>
<feature type="domain" description="Xylose isomerase-like TIM barrel" evidence="1">
    <location>
        <begin position="47"/>
        <end position="240"/>
    </location>
</feature>
<comment type="caution">
    <text evidence="2">The sequence shown here is derived from an EMBL/GenBank/DDBJ whole genome shotgun (WGS) entry which is preliminary data.</text>
</comment>
<dbReference type="InterPro" id="IPR050312">
    <property type="entry name" value="IolE/XylAMocC-like"/>
</dbReference>
<accession>A0ABT1N7K5</accession>
<dbReference type="EMBL" id="JANEYT010000046">
    <property type="protein sequence ID" value="MCQ1059804.1"/>
    <property type="molecule type" value="Genomic_DNA"/>
</dbReference>